<keyword evidence="1" id="KW-0732">Signal</keyword>
<proteinExistence type="predicted"/>
<protein>
    <recommendedName>
        <fullName evidence="4">Porin</fullName>
    </recommendedName>
</protein>
<sequence>MKKFLVGAVATAALLMPAVAQADTNAVVGLNYSNTDVDSFDLDAYGIEGAFSHDFSNGTVFQFDGASDRVDVGGCCYSSSYGAAHYGIRNDNYAIGGFASFDELFIYSGLGLGVEGQLYLNNIVLNGSIAHADFGDLDVDTTMAAVDATYFFSPNLGLTGLVSVADDEIYGDDTTTYGISGEYRLASSPLSFELGVRQTDIFDDDATTWTLGLNFDFGTGSLHERATDGPSFNGAANLHDYLSLLPTP</sequence>
<dbReference type="EMBL" id="CP047045">
    <property type="protein sequence ID" value="QGZ96335.1"/>
    <property type="molecule type" value="Genomic_DNA"/>
</dbReference>
<evidence type="ECO:0000256" key="1">
    <source>
        <dbReference type="SAM" id="SignalP"/>
    </source>
</evidence>
<evidence type="ECO:0000313" key="3">
    <source>
        <dbReference type="Proteomes" id="UP000431269"/>
    </source>
</evidence>
<feature type="signal peptide" evidence="1">
    <location>
        <begin position="1"/>
        <end position="22"/>
    </location>
</feature>
<dbReference type="KEGG" id="tsv:DSM104635_03194"/>
<accession>A0A6I6MLN6</accession>
<dbReference type="SUPFAM" id="SSF56935">
    <property type="entry name" value="Porins"/>
    <property type="match status" value="1"/>
</dbReference>
<organism evidence="2 3">
    <name type="scientific">Terricaulis silvestris</name>
    <dbReference type="NCBI Taxonomy" id="2686094"/>
    <lineage>
        <taxon>Bacteria</taxon>
        <taxon>Pseudomonadati</taxon>
        <taxon>Pseudomonadota</taxon>
        <taxon>Alphaproteobacteria</taxon>
        <taxon>Caulobacterales</taxon>
        <taxon>Caulobacteraceae</taxon>
        <taxon>Terricaulis</taxon>
    </lineage>
</organism>
<reference evidence="3" key="1">
    <citation type="submission" date="2019-12" db="EMBL/GenBank/DDBJ databases">
        <title>Complete genome of Terracaulis silvestris 0127_4.</title>
        <authorList>
            <person name="Vieira S."/>
            <person name="Riedel T."/>
            <person name="Sproer C."/>
            <person name="Pascual J."/>
            <person name="Boedeker C."/>
            <person name="Overmann J."/>
        </authorList>
    </citation>
    <scope>NUCLEOTIDE SEQUENCE [LARGE SCALE GENOMIC DNA]</scope>
    <source>
        <strain evidence="3">0127_4</strain>
    </source>
</reference>
<feature type="chain" id="PRO_5026077580" description="Porin" evidence="1">
    <location>
        <begin position="23"/>
        <end position="248"/>
    </location>
</feature>
<gene>
    <name evidence="2" type="ORF">DSM104635_03194</name>
</gene>
<keyword evidence="3" id="KW-1185">Reference proteome</keyword>
<evidence type="ECO:0008006" key="4">
    <source>
        <dbReference type="Google" id="ProtNLM"/>
    </source>
</evidence>
<evidence type="ECO:0000313" key="2">
    <source>
        <dbReference type="EMBL" id="QGZ96335.1"/>
    </source>
</evidence>
<name>A0A6I6MLN6_9CAUL</name>
<dbReference type="RefSeq" id="WP_158767132.1">
    <property type="nucleotide sequence ID" value="NZ_CP047045.1"/>
</dbReference>
<dbReference type="Proteomes" id="UP000431269">
    <property type="component" value="Chromosome"/>
</dbReference>
<dbReference type="AlphaFoldDB" id="A0A6I6MLN6"/>